<dbReference type="RefSeq" id="WP_154788049.1">
    <property type="nucleotide sequence ID" value="NZ_WMBB01000005.1"/>
</dbReference>
<evidence type="ECO:0000313" key="2">
    <source>
        <dbReference type="EMBL" id="MTE13610.1"/>
    </source>
</evidence>
<gene>
    <name evidence="2" type="ORF">GLP40_12610</name>
</gene>
<sequence length="557" mass="57499">MARARFSQVRGWDPGTATRAGSAVAAADSAFSAAMARVGRAVDTAVSGWRGAAGTAAALRALESQLAANHIGAALLDIADAFAEAGALERVRVLVGQIGDEARASGCRIAEDGTVSAPRSDTGNLALDLIFQAGFDAKAKELQARLVPLLDSAGEIDERAGARLDAAVRALAGLNADPTGGGPSFRVAGLLDGTALLPEDPKALCALWKSLPPADQDALFAADPLIGDHDGIPVLARDHYNRLAMRRLRADAAADDQRLADQHRDWLRGENLPATGDGWVRLRAWEAARGEALTRAAGYAALEEQAGDAAAGRLLLAVDGNGHGAVALNNPDTAVNVATFVPGTGSSLTDIGRGMDRAAALLAAAERADPGARTSVIAWYGYDAPPNLAEAARDRRARAGAPALDRFESGLRATHPGPAAHQTVIGHSYGSTLIGAAASGANSLEADDVVFVGSPGVDVRDVSELRLSGIPAGHNGAHVFATADPADPVPRFGQFLHGVDPVDREFSATVFTSSGDSIGLPVLSAMPFDVSSHGNYWEPGNPGLWHQGEIIAGRYVR</sequence>
<dbReference type="Proteomes" id="UP000432464">
    <property type="component" value="Unassembled WGS sequence"/>
</dbReference>
<evidence type="ECO:0000313" key="3">
    <source>
        <dbReference type="Proteomes" id="UP000432464"/>
    </source>
</evidence>
<comment type="caution">
    <text evidence="2">The sequence shown here is derived from an EMBL/GenBank/DDBJ whole genome shotgun (WGS) entry which is preliminary data.</text>
</comment>
<dbReference type="Pfam" id="PF06259">
    <property type="entry name" value="Abhydrolase_8"/>
    <property type="match status" value="1"/>
</dbReference>
<dbReference type="InterPro" id="IPR010427">
    <property type="entry name" value="DUF1023"/>
</dbReference>
<dbReference type="AlphaFoldDB" id="A0A6I3KYL2"/>
<keyword evidence="3" id="KW-1185">Reference proteome</keyword>
<accession>A0A6I3KYL2</accession>
<organism evidence="2 3">
    <name type="scientific">Nocardia aurantiaca</name>
    <dbReference type="NCBI Taxonomy" id="2675850"/>
    <lineage>
        <taxon>Bacteria</taxon>
        <taxon>Bacillati</taxon>
        <taxon>Actinomycetota</taxon>
        <taxon>Actinomycetes</taxon>
        <taxon>Mycobacteriales</taxon>
        <taxon>Nocardiaceae</taxon>
        <taxon>Nocardia</taxon>
    </lineage>
</organism>
<reference evidence="2 3" key="1">
    <citation type="submission" date="2019-11" db="EMBL/GenBank/DDBJ databases">
        <title>Nocardia sp. nov. CT2-14 isolated from soil.</title>
        <authorList>
            <person name="Kanchanasin P."/>
            <person name="Tanasupawat S."/>
            <person name="Yuki M."/>
            <person name="Kudo T."/>
        </authorList>
    </citation>
    <scope>NUCLEOTIDE SEQUENCE [LARGE SCALE GENOMIC DNA]</scope>
    <source>
        <strain evidence="2 3">CT2-14</strain>
    </source>
</reference>
<name>A0A6I3KYL2_9NOCA</name>
<evidence type="ECO:0000259" key="1">
    <source>
        <dbReference type="Pfam" id="PF06259"/>
    </source>
</evidence>
<protein>
    <recommendedName>
        <fullName evidence="1">DUF1023 domain-containing protein</fullName>
    </recommendedName>
</protein>
<proteinExistence type="predicted"/>
<feature type="domain" description="DUF1023" evidence="1">
    <location>
        <begin position="321"/>
        <end position="490"/>
    </location>
</feature>
<dbReference type="EMBL" id="WMBB01000005">
    <property type="protein sequence ID" value="MTE13610.1"/>
    <property type="molecule type" value="Genomic_DNA"/>
</dbReference>